<evidence type="ECO:0000313" key="10">
    <source>
        <dbReference type="Proteomes" id="UP000030687"/>
    </source>
</evidence>
<dbReference type="eggNOG" id="KOG0858">
    <property type="taxonomic scope" value="Eukaryota"/>
</dbReference>
<dbReference type="InterPro" id="IPR007599">
    <property type="entry name" value="DER1"/>
</dbReference>
<organism evidence="9 10">
    <name type="scientific">Citrus clementina</name>
    <name type="common">Clementine</name>
    <name type="synonym">Citrus deliciosa x Citrus sinensis</name>
    <dbReference type="NCBI Taxonomy" id="85681"/>
    <lineage>
        <taxon>Eukaryota</taxon>
        <taxon>Viridiplantae</taxon>
        <taxon>Streptophyta</taxon>
        <taxon>Embryophyta</taxon>
        <taxon>Tracheophyta</taxon>
        <taxon>Spermatophyta</taxon>
        <taxon>Magnoliopsida</taxon>
        <taxon>eudicotyledons</taxon>
        <taxon>Gunneridae</taxon>
        <taxon>Pentapetalae</taxon>
        <taxon>rosids</taxon>
        <taxon>malvids</taxon>
        <taxon>Sapindales</taxon>
        <taxon>Rutaceae</taxon>
        <taxon>Aurantioideae</taxon>
        <taxon>Citrus</taxon>
    </lineage>
</organism>
<evidence type="ECO:0000256" key="6">
    <source>
        <dbReference type="ARBA" id="ARBA00022989"/>
    </source>
</evidence>
<comment type="similarity">
    <text evidence="3 8">Belongs to the derlin family.</text>
</comment>
<comment type="subcellular location">
    <subcellularLocation>
        <location evidence="2 8">Endoplasmic reticulum membrane</location>
        <topology evidence="2 8">Multi-pass membrane protein</topology>
    </subcellularLocation>
</comment>
<evidence type="ECO:0000256" key="7">
    <source>
        <dbReference type="ARBA" id="ARBA00023136"/>
    </source>
</evidence>
<feature type="transmembrane region" description="Helical" evidence="8">
    <location>
        <begin position="49"/>
        <end position="68"/>
    </location>
</feature>
<feature type="transmembrane region" description="Helical" evidence="8">
    <location>
        <begin position="80"/>
        <end position="96"/>
    </location>
</feature>
<proteinExistence type="inferred from homology"/>
<dbReference type="InParanoid" id="V4UID5"/>
<keyword evidence="5 8" id="KW-0256">Endoplasmic reticulum</keyword>
<evidence type="ECO:0000256" key="4">
    <source>
        <dbReference type="ARBA" id="ARBA00022692"/>
    </source>
</evidence>
<feature type="transmembrane region" description="Helical" evidence="8">
    <location>
        <begin position="185"/>
        <end position="204"/>
    </location>
</feature>
<dbReference type="Gramene" id="ESR63985">
    <property type="protein sequence ID" value="ESR63985"/>
    <property type="gene ID" value="CICLE_v10010701mg"/>
</dbReference>
<protein>
    <recommendedName>
        <fullName evidence="8">Derlin</fullName>
    </recommendedName>
</protein>
<dbReference type="EMBL" id="KI535697">
    <property type="protein sequence ID" value="ESR63985.1"/>
    <property type="molecule type" value="Genomic_DNA"/>
</dbReference>
<evidence type="ECO:0000256" key="1">
    <source>
        <dbReference type="ARBA" id="ARBA00003292"/>
    </source>
</evidence>
<evidence type="ECO:0000256" key="3">
    <source>
        <dbReference type="ARBA" id="ARBA00008917"/>
    </source>
</evidence>
<evidence type="ECO:0000256" key="5">
    <source>
        <dbReference type="ARBA" id="ARBA00022824"/>
    </source>
</evidence>
<keyword evidence="7 8" id="KW-0472">Membrane</keyword>
<keyword evidence="4 8" id="KW-0812">Transmembrane</keyword>
<dbReference type="PANTHER" id="PTHR11009">
    <property type="entry name" value="DER1-LIKE PROTEIN, DERLIN"/>
    <property type="match status" value="1"/>
</dbReference>
<name>V4UID5_CITCL</name>
<evidence type="ECO:0000313" key="9">
    <source>
        <dbReference type="EMBL" id="ESR63985.1"/>
    </source>
</evidence>
<gene>
    <name evidence="9" type="ORF">CICLE_v10010701mg</name>
</gene>
<dbReference type="AlphaFoldDB" id="V4UID5"/>
<accession>V4UID5</accession>
<dbReference type="GO" id="GO:0005789">
    <property type="term" value="C:endoplasmic reticulum membrane"/>
    <property type="evidence" value="ECO:0007669"/>
    <property type="project" value="UniProtKB-SubCell"/>
</dbReference>
<dbReference type="Pfam" id="PF04511">
    <property type="entry name" value="DER1"/>
    <property type="match status" value="2"/>
</dbReference>
<comment type="function">
    <text evidence="8">May be involved in the degradation of misfolded endoplasmic reticulum (ER) luminal proteins.</text>
</comment>
<dbReference type="GO" id="GO:0006950">
    <property type="term" value="P:response to stress"/>
    <property type="evidence" value="ECO:0007669"/>
    <property type="project" value="UniProtKB-ARBA"/>
</dbReference>
<dbReference type="Proteomes" id="UP000030687">
    <property type="component" value="Unassembled WGS sequence"/>
</dbReference>
<dbReference type="InterPro" id="IPR035952">
    <property type="entry name" value="Rhomboid-like_sf"/>
</dbReference>
<reference evidence="9 10" key="1">
    <citation type="submission" date="2013-10" db="EMBL/GenBank/DDBJ databases">
        <authorList>
            <consortium name="International Citrus Genome Consortium"/>
            <person name="Jenkins J."/>
            <person name="Schmutz J."/>
            <person name="Prochnik S."/>
            <person name="Rokhsar D."/>
            <person name="Gmitter F."/>
            <person name="Ollitrault P."/>
            <person name="Machado M."/>
            <person name="Talon M."/>
            <person name="Wincker P."/>
            <person name="Jaillon O."/>
            <person name="Morgante M."/>
        </authorList>
    </citation>
    <scope>NUCLEOTIDE SEQUENCE</scope>
    <source>
        <strain evidence="10">cv. Clemenules</strain>
    </source>
</reference>
<evidence type="ECO:0000256" key="2">
    <source>
        <dbReference type="ARBA" id="ARBA00004477"/>
    </source>
</evidence>
<feature type="transmembrane region" description="Helical" evidence="8">
    <location>
        <begin position="21"/>
        <end position="43"/>
    </location>
</feature>
<keyword evidence="6 8" id="KW-1133">Transmembrane helix</keyword>
<dbReference type="SUPFAM" id="SSF144091">
    <property type="entry name" value="Rhomboid-like"/>
    <property type="match status" value="1"/>
</dbReference>
<dbReference type="STRING" id="85681.V4UID5"/>
<comment type="function">
    <text evidence="1">May be involved in the degradation process of specific misfolded endoplasmic reticulum (ER) luminal proteins.</text>
</comment>
<dbReference type="KEGG" id="cic:CICLE_v10010701mg"/>
<keyword evidence="10" id="KW-1185">Reference proteome</keyword>
<dbReference type="OMA" id="YHHEDIA"/>
<sequence length="295" mass="33153">MSSPAEFYNSLPPITKAYGTICVAATAALHLGLYSPLSIALFYEPVFSQFQFSVNFGIHLLMLARYGVQLEKSTFERRTADFLWMMIFGAISLLALSAIPMLWTPFLGVSLVFMLLYVWSREFPTAQISIYGRSPLRCFVSCHVVLSGLVDNIHVLLLFGSLAFYLPWAMLALDVIFGSPLLPNFLGIIAGHLYYFLTVLHPLAGGRNILATPRWVHKLVAFWRLGHPTNASVQPERGAGGGFYRQELSAESILKSIIFSEKLVVVLENLYVHHCLDAMNPEVKKRLIHRKLYII</sequence>
<evidence type="ECO:0000256" key="8">
    <source>
        <dbReference type="RuleBase" id="RU363059"/>
    </source>
</evidence>